<accession>A0AAD8J6A0</accession>
<gene>
    <name evidence="1" type="ORF">POM88_008375</name>
</gene>
<evidence type="ECO:0000313" key="2">
    <source>
        <dbReference type="Proteomes" id="UP001237642"/>
    </source>
</evidence>
<name>A0AAD8J6A0_9APIA</name>
<organism evidence="1 2">
    <name type="scientific">Heracleum sosnowskyi</name>
    <dbReference type="NCBI Taxonomy" id="360622"/>
    <lineage>
        <taxon>Eukaryota</taxon>
        <taxon>Viridiplantae</taxon>
        <taxon>Streptophyta</taxon>
        <taxon>Embryophyta</taxon>
        <taxon>Tracheophyta</taxon>
        <taxon>Spermatophyta</taxon>
        <taxon>Magnoliopsida</taxon>
        <taxon>eudicotyledons</taxon>
        <taxon>Gunneridae</taxon>
        <taxon>Pentapetalae</taxon>
        <taxon>asterids</taxon>
        <taxon>campanulids</taxon>
        <taxon>Apiales</taxon>
        <taxon>Apiaceae</taxon>
        <taxon>Apioideae</taxon>
        <taxon>apioid superclade</taxon>
        <taxon>Tordylieae</taxon>
        <taxon>Tordyliinae</taxon>
        <taxon>Heracleum</taxon>
    </lineage>
</organism>
<sequence length="176" mass="20725">MSKYMAKISDDFDILDNGDKREWWRRIWQKLDGTQSYGQCQKSQVNGAEAVYSADGQDMNSTEYWERLYPGWKYDQNTEQWYQVDGYDEKAALTLMFIIEQRRFLLATNLSVWCRDNTAKWYLKQSRATIVCQTRIRFRQVIHSLNNQVTVGGSIYVLNLMEVVSGRLDGSCEWKA</sequence>
<dbReference type="Proteomes" id="UP001237642">
    <property type="component" value="Unassembled WGS sequence"/>
</dbReference>
<keyword evidence="2" id="KW-1185">Reference proteome</keyword>
<evidence type="ECO:0000313" key="1">
    <source>
        <dbReference type="EMBL" id="KAK1398512.1"/>
    </source>
</evidence>
<comment type="caution">
    <text evidence="1">The sequence shown here is derived from an EMBL/GenBank/DDBJ whole genome shotgun (WGS) entry which is preliminary data.</text>
</comment>
<protein>
    <submittedName>
        <fullName evidence="1">Uncharacterized protein</fullName>
    </submittedName>
</protein>
<reference evidence="1" key="2">
    <citation type="submission" date="2023-05" db="EMBL/GenBank/DDBJ databases">
        <authorList>
            <person name="Schelkunov M.I."/>
        </authorList>
    </citation>
    <scope>NUCLEOTIDE SEQUENCE</scope>
    <source>
        <strain evidence="1">Hsosn_3</strain>
        <tissue evidence="1">Leaf</tissue>
    </source>
</reference>
<dbReference type="AlphaFoldDB" id="A0AAD8J6A0"/>
<proteinExistence type="predicted"/>
<dbReference type="EMBL" id="JAUIZM010000002">
    <property type="protein sequence ID" value="KAK1398512.1"/>
    <property type="molecule type" value="Genomic_DNA"/>
</dbReference>
<reference evidence="1" key="1">
    <citation type="submission" date="2023-02" db="EMBL/GenBank/DDBJ databases">
        <title>Genome of toxic invasive species Heracleum sosnowskyi carries increased number of genes despite the absence of recent whole-genome duplications.</title>
        <authorList>
            <person name="Schelkunov M."/>
            <person name="Shtratnikova V."/>
            <person name="Makarenko M."/>
            <person name="Klepikova A."/>
            <person name="Omelchenko D."/>
            <person name="Novikova G."/>
            <person name="Obukhova E."/>
            <person name="Bogdanov V."/>
            <person name="Penin A."/>
            <person name="Logacheva M."/>
        </authorList>
    </citation>
    <scope>NUCLEOTIDE SEQUENCE</scope>
    <source>
        <strain evidence="1">Hsosn_3</strain>
        <tissue evidence="1">Leaf</tissue>
    </source>
</reference>